<organism evidence="2 3">
    <name type="scientific">Nocardioides islandensis</name>
    <dbReference type="NCBI Taxonomy" id="433663"/>
    <lineage>
        <taxon>Bacteria</taxon>
        <taxon>Bacillati</taxon>
        <taxon>Actinomycetota</taxon>
        <taxon>Actinomycetes</taxon>
        <taxon>Propionibacteriales</taxon>
        <taxon>Nocardioidaceae</taxon>
        <taxon>Nocardioides</taxon>
    </lineage>
</organism>
<name>A0A930VDC7_9ACTN</name>
<dbReference type="AlphaFoldDB" id="A0A930VDC7"/>
<dbReference type="InterPro" id="IPR054246">
    <property type="entry name" value="DUF6973"/>
</dbReference>
<feature type="domain" description="DUF6973" evidence="1">
    <location>
        <begin position="35"/>
        <end position="122"/>
    </location>
</feature>
<dbReference type="Proteomes" id="UP000640489">
    <property type="component" value="Unassembled WGS sequence"/>
</dbReference>
<evidence type="ECO:0000259" key="1">
    <source>
        <dbReference type="Pfam" id="PF22322"/>
    </source>
</evidence>
<comment type="caution">
    <text evidence="2">The sequence shown here is derived from an EMBL/GenBank/DDBJ whole genome shotgun (WGS) entry which is preliminary data.</text>
</comment>
<keyword evidence="3" id="KW-1185">Reference proteome</keyword>
<protein>
    <recommendedName>
        <fullName evidence="1">DUF6973 domain-containing protein</fullName>
    </recommendedName>
</protein>
<reference evidence="2" key="1">
    <citation type="submission" date="2020-11" db="EMBL/GenBank/DDBJ databases">
        <title>Nocardioides sp. nov., isolated from Soil of Cynanchum wilfordii Hemsley rhizosphere.</title>
        <authorList>
            <person name="Lee J.-S."/>
            <person name="Suh M.K."/>
            <person name="Kim J.-S."/>
        </authorList>
    </citation>
    <scope>NUCLEOTIDE SEQUENCE</scope>
    <source>
        <strain evidence="2">KCTC 19275</strain>
    </source>
</reference>
<evidence type="ECO:0000313" key="2">
    <source>
        <dbReference type="EMBL" id="MBF4761920.1"/>
    </source>
</evidence>
<dbReference type="Pfam" id="PF22322">
    <property type="entry name" value="DUF6973"/>
    <property type="match status" value="1"/>
</dbReference>
<proteinExistence type="predicted"/>
<dbReference type="EMBL" id="JADKPN010000001">
    <property type="protein sequence ID" value="MBF4761920.1"/>
    <property type="molecule type" value="Genomic_DNA"/>
</dbReference>
<accession>A0A930VDC7</accession>
<sequence length="148" mass="16364">MNVRWVARWAVRAVPGVYGAARSAGLGRRDAARVVEGSAYAFVLARRRYPRRWRAENAVRHFVWQAWITAAYGRAVAEAVGLEHERLSGDARDSTVDRENNRIGQAYGEAHATEIRADAMRRAQSALADEAGRLWTAGQLRGASETTG</sequence>
<evidence type="ECO:0000313" key="3">
    <source>
        <dbReference type="Proteomes" id="UP000640489"/>
    </source>
</evidence>
<dbReference type="RefSeq" id="WP_194705098.1">
    <property type="nucleotide sequence ID" value="NZ_JADKPN010000001.1"/>
</dbReference>
<gene>
    <name evidence="2" type="ORF">ISU07_02165</name>
</gene>